<dbReference type="GeneID" id="115560076"/>
<dbReference type="InterPro" id="IPR030697">
    <property type="entry name" value="Rab29/Rab38/Rab32"/>
</dbReference>
<keyword evidence="3 7" id="KW-0342">GTP-binding</keyword>
<evidence type="ECO:0000313" key="8">
    <source>
        <dbReference type="Ensembl" id="ENSGMOP00000019867.2"/>
    </source>
</evidence>
<dbReference type="CDD" id="cd04107">
    <property type="entry name" value="Rab32_Rab38"/>
    <property type="match status" value="1"/>
</dbReference>
<dbReference type="GO" id="GO:0005802">
    <property type="term" value="C:trans-Golgi network"/>
    <property type="evidence" value="ECO:0007669"/>
    <property type="project" value="UniProtKB-UniRule"/>
</dbReference>
<dbReference type="GO" id="GO:0005770">
    <property type="term" value="C:late endosome"/>
    <property type="evidence" value="ECO:0007669"/>
    <property type="project" value="TreeGrafter"/>
</dbReference>
<proteinExistence type="inferred from homology"/>
<comment type="function">
    <text evidence="7">The small GTPases Rab are key regulators in vesicle trafficking.</text>
</comment>
<reference evidence="8" key="2">
    <citation type="submission" date="2025-09" db="UniProtKB">
        <authorList>
            <consortium name="Ensembl"/>
        </authorList>
    </citation>
    <scope>IDENTIFICATION</scope>
</reference>
<evidence type="ECO:0000256" key="7">
    <source>
        <dbReference type="RuleBase" id="RU367128"/>
    </source>
</evidence>
<evidence type="ECO:0000256" key="2">
    <source>
        <dbReference type="ARBA" id="ARBA00022741"/>
    </source>
</evidence>
<comment type="subcellular location">
    <subcellularLocation>
        <location evidence="6">Endomembrane system</location>
        <topology evidence="6">Lipid-anchor</topology>
        <orientation evidence="6">Cytoplasmic side</orientation>
    </subcellularLocation>
    <subcellularLocation>
        <location evidence="7">Membrane</location>
        <topology evidence="7">Lipid-anchor</topology>
    </subcellularLocation>
</comment>
<keyword evidence="9" id="KW-1185">Reference proteome</keyword>
<dbReference type="SUPFAM" id="SSF52540">
    <property type="entry name" value="P-loop containing nucleoside triphosphate hydrolases"/>
    <property type="match status" value="1"/>
</dbReference>
<reference evidence="8" key="1">
    <citation type="submission" date="2025-08" db="UniProtKB">
        <authorList>
            <consortium name="Ensembl"/>
        </authorList>
    </citation>
    <scope>IDENTIFICATION</scope>
</reference>
<dbReference type="InterPro" id="IPR005225">
    <property type="entry name" value="Small_GTP-bd"/>
</dbReference>
<dbReference type="Pfam" id="PF00071">
    <property type="entry name" value="Ras"/>
    <property type="match status" value="1"/>
</dbReference>
<dbReference type="SMART" id="SM00176">
    <property type="entry name" value="RAN"/>
    <property type="match status" value="1"/>
</dbReference>
<dbReference type="NCBIfam" id="TIGR00231">
    <property type="entry name" value="small_GTP"/>
    <property type="match status" value="1"/>
</dbReference>
<evidence type="ECO:0000256" key="5">
    <source>
        <dbReference type="ARBA" id="ARBA00023289"/>
    </source>
</evidence>
<dbReference type="Ensembl" id="ENSGMOT00000020350.2">
    <property type="protein sequence ID" value="ENSGMOP00000019867.2"/>
    <property type="gene ID" value="ENSGMOG00000018475.2"/>
</dbReference>
<dbReference type="GeneTree" id="ENSGT00940000159363"/>
<dbReference type="PANTHER" id="PTHR47981:SF42">
    <property type="entry name" value="RAS-RELATED PROTEIN RAB-7L1-LIKE ISOFORM X1"/>
    <property type="match status" value="1"/>
</dbReference>
<dbReference type="Proteomes" id="UP000694546">
    <property type="component" value="Chromosome 15"/>
</dbReference>
<dbReference type="PROSITE" id="PS51417">
    <property type="entry name" value="ARF"/>
    <property type="match status" value="1"/>
</dbReference>
<dbReference type="GO" id="GO:0003924">
    <property type="term" value="F:GTPase activity"/>
    <property type="evidence" value="ECO:0007669"/>
    <property type="project" value="UniProtKB-UniRule"/>
</dbReference>
<keyword evidence="7" id="KW-0472">Membrane</keyword>
<dbReference type="SMART" id="SM00174">
    <property type="entry name" value="RHO"/>
    <property type="match status" value="1"/>
</dbReference>
<organism evidence="8 9">
    <name type="scientific">Gadus morhua</name>
    <name type="common">Atlantic cod</name>
    <dbReference type="NCBI Taxonomy" id="8049"/>
    <lineage>
        <taxon>Eukaryota</taxon>
        <taxon>Metazoa</taxon>
        <taxon>Chordata</taxon>
        <taxon>Craniata</taxon>
        <taxon>Vertebrata</taxon>
        <taxon>Euteleostomi</taxon>
        <taxon>Actinopterygii</taxon>
        <taxon>Neopterygii</taxon>
        <taxon>Teleostei</taxon>
        <taxon>Neoteleostei</taxon>
        <taxon>Acanthomorphata</taxon>
        <taxon>Zeiogadaria</taxon>
        <taxon>Gadariae</taxon>
        <taxon>Gadiformes</taxon>
        <taxon>Gadoidei</taxon>
        <taxon>Gadidae</taxon>
        <taxon>Gadus</taxon>
    </lineage>
</organism>
<dbReference type="OrthoDB" id="245989at2759"/>
<evidence type="ECO:0000313" key="9">
    <source>
        <dbReference type="Proteomes" id="UP000694546"/>
    </source>
</evidence>
<dbReference type="InterPro" id="IPR027417">
    <property type="entry name" value="P-loop_NTPase"/>
</dbReference>
<dbReference type="PROSITE" id="PS51421">
    <property type="entry name" value="RAS"/>
    <property type="match status" value="1"/>
</dbReference>
<dbReference type="FunFam" id="3.40.50.300:FF:000222">
    <property type="entry name" value="RAB32, member RAS oncogene family"/>
    <property type="match status" value="1"/>
</dbReference>
<dbReference type="SMART" id="SM00175">
    <property type="entry name" value="RAB"/>
    <property type="match status" value="1"/>
</dbReference>
<dbReference type="PRINTS" id="PR00449">
    <property type="entry name" value="RASTRNSFRMNG"/>
</dbReference>
<dbReference type="AlphaFoldDB" id="A0A8C4ZVD4"/>
<dbReference type="OMA" id="NNFIGWT"/>
<keyword evidence="2 7" id="KW-0547">Nucleotide-binding</keyword>
<dbReference type="GO" id="GO:0005764">
    <property type="term" value="C:lysosome"/>
    <property type="evidence" value="ECO:0007669"/>
    <property type="project" value="TreeGrafter"/>
</dbReference>
<dbReference type="SMART" id="SM00173">
    <property type="entry name" value="RAS"/>
    <property type="match status" value="1"/>
</dbReference>
<dbReference type="InterPro" id="IPR001806">
    <property type="entry name" value="Small_GTPase"/>
</dbReference>
<evidence type="ECO:0000256" key="1">
    <source>
        <dbReference type="ARBA" id="ARBA00006270"/>
    </source>
</evidence>
<dbReference type="GO" id="GO:0090385">
    <property type="term" value="P:phagosome-lysosome fusion"/>
    <property type="evidence" value="ECO:0007669"/>
    <property type="project" value="TreeGrafter"/>
</dbReference>
<dbReference type="Gene3D" id="3.40.50.300">
    <property type="entry name" value="P-loop containing nucleotide triphosphate hydrolases"/>
    <property type="match status" value="1"/>
</dbReference>
<dbReference type="RefSeq" id="XP_030235231.1">
    <property type="nucleotide sequence ID" value="XM_030379371.1"/>
</dbReference>
<dbReference type="GO" id="GO:0008333">
    <property type="term" value="P:endosome to lysosome transport"/>
    <property type="evidence" value="ECO:0007669"/>
    <property type="project" value="TreeGrafter"/>
</dbReference>
<sequence>MTEYLLKVLVVGDGNVGKSSFVHRYVNGQFNKDYKMTMGVDFSMKLLPWTDTEKVRLQLWDIAGQERFISMTRIYYKGTSGCVIMFDVTNPDSFQSCRVWKQDLDSKAMLPDGNPIPCILLANKCDLPSRVVSTEFISRFSKENGFVAWMETSVKDNKNISEAIRRLVEEILSMQCDLQQTGDVNHLLDCQLDPNTGCC</sequence>
<dbReference type="PROSITE" id="PS51419">
    <property type="entry name" value="RAB"/>
    <property type="match status" value="1"/>
</dbReference>
<keyword evidence="5 7" id="KW-0636">Prenylation</keyword>
<dbReference type="GO" id="GO:0005525">
    <property type="term" value="F:GTP binding"/>
    <property type="evidence" value="ECO:0007669"/>
    <property type="project" value="UniProtKB-UniRule"/>
</dbReference>
<dbReference type="GO" id="GO:0016020">
    <property type="term" value="C:membrane"/>
    <property type="evidence" value="ECO:0007669"/>
    <property type="project" value="UniProtKB-SubCell"/>
</dbReference>
<evidence type="ECO:0000256" key="4">
    <source>
        <dbReference type="ARBA" id="ARBA00023288"/>
    </source>
</evidence>
<name>A0A8C4ZVD4_GADMO</name>
<accession>A0A8C4ZVD4</accession>
<evidence type="ECO:0000256" key="3">
    <source>
        <dbReference type="ARBA" id="ARBA00023134"/>
    </source>
</evidence>
<protein>
    <recommendedName>
        <fullName evidence="7">Ras-related protein Rab</fullName>
    </recommendedName>
</protein>
<keyword evidence="4 7" id="KW-0449">Lipoprotein</keyword>
<gene>
    <name evidence="8" type="primary">LOC115560076</name>
</gene>
<dbReference type="KEGG" id="gmh:115560076"/>
<comment type="similarity">
    <text evidence="1 7">Belongs to the small GTPase superfamily. Rab family.</text>
</comment>
<dbReference type="PANTHER" id="PTHR47981">
    <property type="entry name" value="RAB FAMILY"/>
    <property type="match status" value="1"/>
</dbReference>
<dbReference type="PROSITE" id="PS51420">
    <property type="entry name" value="RHO"/>
    <property type="match status" value="1"/>
</dbReference>
<dbReference type="GO" id="GO:0045335">
    <property type="term" value="C:phagocytic vesicle"/>
    <property type="evidence" value="ECO:0007669"/>
    <property type="project" value="TreeGrafter"/>
</dbReference>
<evidence type="ECO:0000256" key="6">
    <source>
        <dbReference type="ARBA" id="ARBA00046278"/>
    </source>
</evidence>